<feature type="domain" description="Nrap protein" evidence="11">
    <location>
        <begin position="449"/>
        <end position="613"/>
    </location>
</feature>
<comment type="similarity">
    <text evidence="2 7">Belongs to the NRAP family.</text>
</comment>
<dbReference type="GO" id="GO:0032040">
    <property type="term" value="C:small-subunit processome"/>
    <property type="evidence" value="ECO:0007669"/>
    <property type="project" value="TreeGrafter"/>
</dbReference>
<dbReference type="InterPro" id="IPR005554">
    <property type="entry name" value="NOL6/Upt22"/>
</dbReference>
<dbReference type="GO" id="GO:0006409">
    <property type="term" value="P:tRNA export from nucleus"/>
    <property type="evidence" value="ECO:0007669"/>
    <property type="project" value="TreeGrafter"/>
</dbReference>
<dbReference type="AlphaFoldDB" id="A0AAE0YGD4"/>
<dbReference type="Pfam" id="PF03813">
    <property type="entry name" value="Nrap"/>
    <property type="match status" value="1"/>
</dbReference>
<evidence type="ECO:0000256" key="1">
    <source>
        <dbReference type="ARBA" id="ARBA00004604"/>
    </source>
</evidence>
<evidence type="ECO:0000259" key="14">
    <source>
        <dbReference type="Pfam" id="PF17407"/>
    </source>
</evidence>
<dbReference type="PANTHER" id="PTHR17972">
    <property type="entry name" value="NUCLEOLAR RNA-ASSOCIATED PROTEIN"/>
    <property type="match status" value="1"/>
</dbReference>
<comment type="subcellular location">
    <subcellularLocation>
        <location evidence="1 7">Nucleus</location>
        <location evidence="1 7">Nucleolus</location>
    </subcellularLocation>
</comment>
<dbReference type="SUPFAM" id="SSF81631">
    <property type="entry name" value="PAP/OAS1 substrate-binding domain"/>
    <property type="match status" value="1"/>
</dbReference>
<proteinExistence type="inferred from homology"/>
<dbReference type="EMBL" id="JAWDGP010006261">
    <property type="protein sequence ID" value="KAK3744411.1"/>
    <property type="molecule type" value="Genomic_DNA"/>
</dbReference>
<evidence type="ECO:0000256" key="5">
    <source>
        <dbReference type="ARBA" id="ARBA00023242"/>
    </source>
</evidence>
<feature type="domain" description="Nrap protein" evidence="10">
    <location>
        <begin position="305"/>
        <end position="444"/>
    </location>
</feature>
<keyword evidence="4 7" id="KW-0694">RNA-binding</keyword>
<name>A0AAE0YGD4_9GAST</name>
<dbReference type="InterPro" id="IPR035370">
    <property type="entry name" value="Nrap_D5"/>
</dbReference>
<dbReference type="GO" id="GO:0034456">
    <property type="term" value="C:UTP-C complex"/>
    <property type="evidence" value="ECO:0007669"/>
    <property type="project" value="TreeGrafter"/>
</dbReference>
<comment type="function">
    <text evidence="6">Part of the small subunit (SSU) processome, first precursor of the small eukaryotic ribosomal subunit. During the assembly of the SSU processome in the nucleolus, many ribosome biogenesis factors, an RNA chaperone and ribosomal proteins associate with the nascent pre-rRNA and work in concert to generate RNA folding, modifications, rearrangements and cleavage as well as targeted degradation of pre-ribosomal RNA by the RNA exosome.</text>
</comment>
<evidence type="ECO:0000256" key="8">
    <source>
        <dbReference type="SAM" id="MobiDB-lite"/>
    </source>
</evidence>
<evidence type="ECO:0000259" key="10">
    <source>
        <dbReference type="Pfam" id="PF17403"/>
    </source>
</evidence>
<dbReference type="Pfam" id="PF17405">
    <property type="entry name" value="Nrap_D4"/>
    <property type="match status" value="1"/>
</dbReference>
<reference evidence="15" key="1">
    <citation type="journal article" date="2023" name="G3 (Bethesda)">
        <title>A reference genome for the long-term kleptoplast-retaining sea slug Elysia crispata morphotype clarki.</title>
        <authorList>
            <person name="Eastman K.E."/>
            <person name="Pendleton A.L."/>
            <person name="Shaikh M.A."/>
            <person name="Suttiyut T."/>
            <person name="Ogas R."/>
            <person name="Tomko P."/>
            <person name="Gavelis G."/>
            <person name="Widhalm J.R."/>
            <person name="Wisecaver J.H."/>
        </authorList>
    </citation>
    <scope>NUCLEOTIDE SEQUENCE</scope>
    <source>
        <strain evidence="15">ECLA1</strain>
    </source>
</reference>
<dbReference type="InterPro" id="IPR035371">
    <property type="entry name" value="Nrap_D6"/>
</dbReference>
<evidence type="ECO:0000256" key="2">
    <source>
        <dbReference type="ARBA" id="ARBA00006674"/>
    </source>
</evidence>
<dbReference type="Pfam" id="PF17406">
    <property type="entry name" value="Nrap_D5"/>
    <property type="match status" value="1"/>
</dbReference>
<dbReference type="Pfam" id="PF17404">
    <property type="entry name" value="Nrap_D3"/>
    <property type="match status" value="1"/>
</dbReference>
<dbReference type="Gene3D" id="1.10.1410.10">
    <property type="match status" value="2"/>
</dbReference>
<evidence type="ECO:0000256" key="7">
    <source>
        <dbReference type="RuleBase" id="RU364032"/>
    </source>
</evidence>
<dbReference type="GO" id="GO:0006364">
    <property type="term" value="P:rRNA processing"/>
    <property type="evidence" value="ECO:0007669"/>
    <property type="project" value="TreeGrafter"/>
</dbReference>
<dbReference type="Pfam" id="PF17407">
    <property type="entry name" value="Nrap_D6"/>
    <property type="match status" value="1"/>
</dbReference>
<organism evidence="15 16">
    <name type="scientific">Elysia crispata</name>
    <name type="common">lettuce slug</name>
    <dbReference type="NCBI Taxonomy" id="231223"/>
    <lineage>
        <taxon>Eukaryota</taxon>
        <taxon>Metazoa</taxon>
        <taxon>Spiralia</taxon>
        <taxon>Lophotrochozoa</taxon>
        <taxon>Mollusca</taxon>
        <taxon>Gastropoda</taxon>
        <taxon>Heterobranchia</taxon>
        <taxon>Euthyneura</taxon>
        <taxon>Panpulmonata</taxon>
        <taxon>Sacoglossa</taxon>
        <taxon>Placobranchoidea</taxon>
        <taxon>Plakobranchidae</taxon>
        <taxon>Elysia</taxon>
    </lineage>
</organism>
<comment type="caution">
    <text evidence="15">The sequence shown here is derived from an EMBL/GenBank/DDBJ whole genome shotgun (WGS) entry which is preliminary data.</text>
</comment>
<keyword evidence="16" id="KW-1185">Reference proteome</keyword>
<dbReference type="GO" id="GO:0003723">
    <property type="term" value="F:RNA binding"/>
    <property type="evidence" value="ECO:0007669"/>
    <property type="project" value="UniProtKB-KW"/>
</dbReference>
<dbReference type="InterPro" id="IPR035368">
    <property type="entry name" value="Nrap_D3"/>
</dbReference>
<evidence type="ECO:0000313" key="16">
    <source>
        <dbReference type="Proteomes" id="UP001283361"/>
    </source>
</evidence>
<feature type="region of interest" description="Disordered" evidence="8">
    <location>
        <begin position="1"/>
        <end position="36"/>
    </location>
</feature>
<evidence type="ECO:0000256" key="6">
    <source>
        <dbReference type="ARBA" id="ARBA00035000"/>
    </source>
</evidence>
<gene>
    <name evidence="15" type="ORF">RRG08_019704</name>
</gene>
<protein>
    <recommendedName>
        <fullName evidence="3 7">Nucleolar protein 6</fullName>
    </recommendedName>
</protein>
<feature type="domain" description="Nrap protein" evidence="12">
    <location>
        <begin position="643"/>
        <end position="835"/>
    </location>
</feature>
<dbReference type="InterPro" id="IPR035367">
    <property type="entry name" value="Nrap_D2"/>
</dbReference>
<feature type="domain" description="Nrap protein" evidence="14">
    <location>
        <begin position="996"/>
        <end position="1128"/>
    </location>
</feature>
<keyword evidence="5 7" id="KW-0539">Nucleus</keyword>
<feature type="compositionally biased region" description="Basic and acidic residues" evidence="8">
    <location>
        <begin position="15"/>
        <end position="27"/>
    </location>
</feature>
<dbReference type="GO" id="GO:0032545">
    <property type="term" value="C:CURI complex"/>
    <property type="evidence" value="ECO:0007669"/>
    <property type="project" value="TreeGrafter"/>
</dbReference>
<accession>A0AAE0YGD4</accession>
<evidence type="ECO:0000259" key="12">
    <source>
        <dbReference type="Pfam" id="PF17405"/>
    </source>
</evidence>
<evidence type="ECO:0000259" key="11">
    <source>
        <dbReference type="Pfam" id="PF17404"/>
    </source>
</evidence>
<feature type="domain" description="Nrap protein" evidence="9">
    <location>
        <begin position="156"/>
        <end position="298"/>
    </location>
</feature>
<dbReference type="Proteomes" id="UP001283361">
    <property type="component" value="Unassembled WGS sequence"/>
</dbReference>
<evidence type="ECO:0000259" key="9">
    <source>
        <dbReference type="Pfam" id="PF03813"/>
    </source>
</evidence>
<dbReference type="PANTHER" id="PTHR17972:SF0">
    <property type="entry name" value="NUCLEOLAR PROTEIN 6"/>
    <property type="match status" value="1"/>
</dbReference>
<sequence length="1135" mass="129081">MKRKLITEDNVEEGPAEKKIVKDDTGPKGRKKGKLTDREFNTEEISKLKETEALYHSSLFRLQVSELLREVSVKQKLKSRLEEACSFITDILKNLPSGKEHKITDKKWLKSKGIKIPLLEKPSHVKGTFQFEPPVDVFVSGSFVIDTMVMPDVEGDLIIVVPKTFFQPKDYLNQRYTRKRALYLCSVASHLNKLKRVQDLKFKYFMGNPHKPALVVKLNNQDDKSVTLCLQVVPEADTFKESRFHISKNNIRPGWFTERSESTEDNERTEALPATPYYNSSVLHDLCLVRNEKFVEKLLSGSEGVRDGVKLLKVWLTQRELLKGPGAFSSFLLSCYVVYLIMSRKVNKLMNYYQVFRTTLLFLSKSDWILEPPSLFEDQPLKMQPSTDEFRESGSCVFVDRSGFYNLAFMLPVHVFLRVKQEAKLSLNALEQHQQSSFDALFMMPVSFARKFDHVFHISLKASQLSQILEKVDGLQHKVMDFGGHNSLPLSQHVVTVLSEALGKRAELVQHKIGKLNEWSKDEDPHDFDKESHLTFGICIDTANAFNILDKGPSAEAVESREFRAFWGEKSEMRRFKDGTIHEAVLWTDSTCQRDRRLVCRSIVQHILQRHCSISTKSIQYMEGKLDPLLHVNLLPKESCLLYGTGEEQSLAVHHAFDHVARAVRTMSTLPLSIHSIQGVHPVFRHASVFPPLPVSQTSSDGDAVSGHAVPREGKSVPQYIPALKVICMLEGSGKWPEEIGAIECLKTLLHIKMGTELKDKHSMVSSVHKDYVDVVKDGFVFRLVISNTRELAVLRTVKTESGMVKFKDTEKSSALEKEIVDLPRLTHLLHGIQQENSVFSVTVRLCKRWIASQMVFGLISEEAVELMVAYIFTSHHPYAVPGSPNTGLLRFLYLLSSFNWKADPLMVNLNKEFTDEDFSVIPKEFQKNRASLPSMCICTPTDKQGIKWTKPLPTEPLLKRLVILAHESMTALECQLMKSTDVTDFKMIFRPPLCHFDLVIHLLKKANALNHQGIDENDSVYICHSKDGGKKTSDIFPVADFCVAEKFLKDLQVTFGDLAMFFYDPFGGNVIGIVWKPQAFEEKEFKSVNFRFRRPVINDNERPNLDIDKESVLDDIRVMGGGIVESIASPKSLQ</sequence>
<dbReference type="InterPro" id="IPR035369">
    <property type="entry name" value="Nrap_D4"/>
</dbReference>
<feature type="domain" description="Nrap protein" evidence="13">
    <location>
        <begin position="838"/>
        <end position="992"/>
    </location>
</feature>
<dbReference type="Pfam" id="PF17403">
    <property type="entry name" value="Nrap_D2"/>
    <property type="match status" value="1"/>
</dbReference>
<evidence type="ECO:0000259" key="13">
    <source>
        <dbReference type="Pfam" id="PF17406"/>
    </source>
</evidence>
<evidence type="ECO:0000256" key="3">
    <source>
        <dbReference type="ARBA" id="ARBA00016437"/>
    </source>
</evidence>
<dbReference type="Gene3D" id="3.30.70.3030">
    <property type="match status" value="1"/>
</dbReference>
<dbReference type="InterPro" id="IPR035082">
    <property type="entry name" value="Nrap_D1"/>
</dbReference>
<evidence type="ECO:0000313" key="15">
    <source>
        <dbReference type="EMBL" id="KAK3744411.1"/>
    </source>
</evidence>
<evidence type="ECO:0000256" key="4">
    <source>
        <dbReference type="ARBA" id="ARBA00022884"/>
    </source>
</evidence>